<feature type="compositionally biased region" description="Basic residues" evidence="8">
    <location>
        <begin position="65"/>
        <end position="83"/>
    </location>
</feature>
<keyword evidence="3" id="KW-0863">Zinc-finger</keyword>
<sequence length="276" mass="30421">MNDEEPTPRPAPNTEPESIKAEIPSSSTLSSLSELESPFTPVRLRRKVTPTQPAESPVKDESKSIPRRPKRRTPAKKKAHKKPKWDAESIIKDPKSPLATANLRSILCNPVAWTCLDQADRAEILALFPDRDHILDADTEDARPNLASLMNDDSFRYDCAAYTENIAQGRHDPEWLASAWSAHERRKAGDFDEFLVERLEEDWGVEIPAGMRTVRGVNGPEKEEGNGDEGEDAEALGVASVDAAGGAKADGSGAVVRQKVMPKRLDDYMEIDELAA</sequence>
<evidence type="ECO:0000256" key="6">
    <source>
        <dbReference type="ARBA" id="ARBA00023163"/>
    </source>
</evidence>
<keyword evidence="11" id="KW-1185">Reference proteome</keyword>
<protein>
    <recommendedName>
        <fullName evidence="9">DEUBAD domain-containing protein</fullName>
    </recommendedName>
</protein>
<feature type="domain" description="DEUBAD" evidence="9">
    <location>
        <begin position="94"/>
        <end position="208"/>
    </location>
</feature>
<evidence type="ECO:0000259" key="9">
    <source>
        <dbReference type="PROSITE" id="PS51916"/>
    </source>
</evidence>
<comment type="caution">
    <text evidence="10">The sequence shown here is derived from an EMBL/GenBank/DDBJ whole genome shotgun (WGS) entry which is preliminary data.</text>
</comment>
<organism evidence="10 11">
    <name type="scientific">Trichoderma ghanense</name>
    <dbReference type="NCBI Taxonomy" id="65468"/>
    <lineage>
        <taxon>Eukaryota</taxon>
        <taxon>Fungi</taxon>
        <taxon>Dikarya</taxon>
        <taxon>Ascomycota</taxon>
        <taxon>Pezizomycotina</taxon>
        <taxon>Sordariomycetes</taxon>
        <taxon>Hypocreomycetidae</taxon>
        <taxon>Hypocreales</taxon>
        <taxon>Hypocreaceae</taxon>
        <taxon>Trichoderma</taxon>
    </lineage>
</organism>
<comment type="subcellular location">
    <subcellularLocation>
        <location evidence="1">Nucleus</location>
    </subcellularLocation>
</comment>
<accession>A0ABY2H8L6</accession>
<evidence type="ECO:0000256" key="2">
    <source>
        <dbReference type="ARBA" id="ARBA00022723"/>
    </source>
</evidence>
<feature type="compositionally biased region" description="Low complexity" evidence="8">
    <location>
        <begin position="235"/>
        <end position="254"/>
    </location>
</feature>
<evidence type="ECO:0000256" key="1">
    <source>
        <dbReference type="ARBA" id="ARBA00004123"/>
    </source>
</evidence>
<keyword evidence="2" id="KW-0479">Metal-binding</keyword>
<dbReference type="EMBL" id="PPTA01000004">
    <property type="protein sequence ID" value="TFB04501.1"/>
    <property type="molecule type" value="Genomic_DNA"/>
</dbReference>
<evidence type="ECO:0000256" key="5">
    <source>
        <dbReference type="ARBA" id="ARBA00023015"/>
    </source>
</evidence>
<feature type="region of interest" description="Disordered" evidence="8">
    <location>
        <begin position="215"/>
        <end position="254"/>
    </location>
</feature>
<evidence type="ECO:0000256" key="3">
    <source>
        <dbReference type="ARBA" id="ARBA00022771"/>
    </source>
</evidence>
<feature type="region of interest" description="Disordered" evidence="8">
    <location>
        <begin position="1"/>
        <end position="87"/>
    </location>
</feature>
<dbReference type="RefSeq" id="XP_073560702.1">
    <property type="nucleotide sequence ID" value="XM_073701289.1"/>
</dbReference>
<keyword evidence="6" id="KW-0804">Transcription</keyword>
<name>A0ABY2H8L6_9HYPO</name>
<dbReference type="PROSITE" id="PS51916">
    <property type="entry name" value="DEUBAD"/>
    <property type="match status" value="1"/>
</dbReference>
<evidence type="ECO:0000256" key="8">
    <source>
        <dbReference type="SAM" id="MobiDB-lite"/>
    </source>
</evidence>
<reference evidence="10 11" key="1">
    <citation type="submission" date="2018-01" db="EMBL/GenBank/DDBJ databases">
        <title>Genome characterization of the sugarcane-associated fungus Trichoderma ghanense CCMA-1212 and their application in lignocelulose bioconversion.</title>
        <authorList>
            <person name="Steindorff A.S."/>
            <person name="Mendes T.D."/>
            <person name="Vilela E.S.D."/>
            <person name="Rodrigues D.S."/>
            <person name="Formighieri E.F."/>
            <person name="Melo I.S."/>
            <person name="Favaro L.C.L."/>
        </authorList>
    </citation>
    <scope>NUCLEOTIDE SEQUENCE [LARGE SCALE GENOMIC DNA]</scope>
    <source>
        <strain evidence="10 11">CCMA-1212</strain>
    </source>
</reference>
<gene>
    <name evidence="10" type="ORF">CCMA1212_003962</name>
</gene>
<evidence type="ECO:0000256" key="7">
    <source>
        <dbReference type="ARBA" id="ARBA00023242"/>
    </source>
</evidence>
<proteinExistence type="predicted"/>
<evidence type="ECO:0000313" key="11">
    <source>
        <dbReference type="Proteomes" id="UP001642720"/>
    </source>
</evidence>
<dbReference type="Pfam" id="PF13919">
    <property type="entry name" value="ASXH"/>
    <property type="match status" value="1"/>
</dbReference>
<evidence type="ECO:0000313" key="10">
    <source>
        <dbReference type="EMBL" id="TFB04501.1"/>
    </source>
</evidence>
<keyword evidence="4" id="KW-0862">Zinc</keyword>
<dbReference type="InterPro" id="IPR044867">
    <property type="entry name" value="DEUBAD_dom"/>
</dbReference>
<keyword evidence="5" id="KW-0805">Transcription regulation</keyword>
<feature type="compositionally biased region" description="Low complexity" evidence="8">
    <location>
        <begin position="25"/>
        <end position="37"/>
    </location>
</feature>
<evidence type="ECO:0000256" key="4">
    <source>
        <dbReference type="ARBA" id="ARBA00022833"/>
    </source>
</evidence>
<dbReference type="Proteomes" id="UP001642720">
    <property type="component" value="Unassembled WGS sequence"/>
</dbReference>
<keyword evidence="7" id="KW-0539">Nucleus</keyword>
<dbReference type="GeneID" id="300575739"/>
<dbReference type="InterPro" id="IPR028020">
    <property type="entry name" value="ASX_DEUBAD_dom"/>
</dbReference>